<sequence length="372" mass="43699">MKIELKEISIRELTQDYQDNDENGVFGFSGCLNIRPPYQREFVYKDKQRDEVIRTIMKGFPLNVMYWAVGENGKFELIDGQQRTISICQFSQSIFSVEFEKGKLLNFTNLTDDQQNKFLDYKLQIYQCTGANSEKLDWFETINIAGEKLTNQELKNAIYSGSWVSAAKKYFSKPKCVVQQQFGDYLKGTAERQEFLETAISWIAAREDKTIEQYMSDHQKDESASELYQYFQEVFAWVKRIFSNHSKERVKLMKGQEWGIWYNKYKDKPFNAEELERKIIDLIDNDEVQKKSGIYHYLLSGQEKHLNLRAFSDKDKQKMYQKQNGVCPHCQQKFELSQMDADHIVPWSQGGKTILENGQMLCKPCNQTKSNK</sequence>
<dbReference type="Pfam" id="PF03235">
    <property type="entry name" value="GmrSD_N"/>
    <property type="match status" value="1"/>
</dbReference>
<evidence type="ECO:0000313" key="3">
    <source>
        <dbReference type="Proteomes" id="UP000595009"/>
    </source>
</evidence>
<evidence type="ECO:0000313" key="2">
    <source>
        <dbReference type="EMBL" id="QOR17610.1"/>
    </source>
</evidence>
<feature type="domain" description="HNH nuclease" evidence="1">
    <location>
        <begin position="314"/>
        <end position="367"/>
    </location>
</feature>
<dbReference type="REBASE" id="451423">
    <property type="entry name" value="Hpa1372ORF1590P"/>
</dbReference>
<dbReference type="GO" id="GO:0008270">
    <property type="term" value="F:zinc ion binding"/>
    <property type="evidence" value="ECO:0007669"/>
    <property type="project" value="InterPro"/>
</dbReference>
<dbReference type="SMART" id="SM00507">
    <property type="entry name" value="HNHc"/>
    <property type="match status" value="1"/>
</dbReference>
<protein>
    <submittedName>
        <fullName evidence="2">DUF262 domain-containing protein</fullName>
    </submittedName>
</protein>
<organism evidence="2 3">
    <name type="scientific">Haemophilus parainfluenzae</name>
    <dbReference type="NCBI Taxonomy" id="729"/>
    <lineage>
        <taxon>Bacteria</taxon>
        <taxon>Pseudomonadati</taxon>
        <taxon>Pseudomonadota</taxon>
        <taxon>Gammaproteobacteria</taxon>
        <taxon>Pasteurellales</taxon>
        <taxon>Pasteurellaceae</taxon>
        <taxon>Haemophilus</taxon>
    </lineage>
</organism>
<dbReference type="PANTHER" id="PTHR39639:SF1">
    <property type="entry name" value="DUF262 DOMAIN-CONTAINING PROTEIN"/>
    <property type="match status" value="1"/>
</dbReference>
<dbReference type="CDD" id="cd00085">
    <property type="entry name" value="HNHc"/>
    <property type="match status" value="1"/>
</dbReference>
<gene>
    <name evidence="2" type="ORF">INP94_01590</name>
</gene>
<evidence type="ECO:0000259" key="1">
    <source>
        <dbReference type="SMART" id="SM00507"/>
    </source>
</evidence>
<dbReference type="Proteomes" id="UP000595009">
    <property type="component" value="Chromosome"/>
</dbReference>
<dbReference type="InterPro" id="IPR004919">
    <property type="entry name" value="GmrSD_N"/>
</dbReference>
<dbReference type="RefSeq" id="WP_197543818.1">
    <property type="nucleotide sequence ID" value="NZ_CP063120.1"/>
</dbReference>
<accession>A0A7M1NXU0</accession>
<dbReference type="Gene3D" id="1.10.30.50">
    <property type="match status" value="1"/>
</dbReference>
<reference evidence="2 3" key="1">
    <citation type="submission" date="2020-10" db="EMBL/GenBank/DDBJ databases">
        <title>Genomic diversity and antimicrobial resistance of Haemophilus colonising the airways of young children with cystic fibrosis.</title>
        <authorList>
            <person name="Watts S.C."/>
            <person name="Judd L.M."/>
            <person name="Carzino R."/>
            <person name="Ranganathan S."/>
            <person name="Holt K.E."/>
        </authorList>
    </citation>
    <scope>NUCLEOTIDE SEQUENCE [LARGE SCALE GENOMIC DNA]</scope>
    <source>
        <strain evidence="2 3">M1C137_2</strain>
    </source>
</reference>
<proteinExistence type="predicted"/>
<dbReference type="GO" id="GO:0003676">
    <property type="term" value="F:nucleic acid binding"/>
    <property type="evidence" value="ECO:0007669"/>
    <property type="project" value="InterPro"/>
</dbReference>
<name>A0A7M1NXU0_HAEPA</name>
<dbReference type="PANTHER" id="PTHR39639">
    <property type="entry name" value="CHROMOSOME 16, WHOLE GENOME SHOTGUN SEQUENCE"/>
    <property type="match status" value="1"/>
</dbReference>
<dbReference type="Pfam" id="PF01844">
    <property type="entry name" value="HNH"/>
    <property type="match status" value="1"/>
</dbReference>
<dbReference type="EMBL" id="CP063120">
    <property type="protein sequence ID" value="QOR17610.1"/>
    <property type="molecule type" value="Genomic_DNA"/>
</dbReference>
<dbReference type="AlphaFoldDB" id="A0A7M1NXU0"/>
<dbReference type="InterPro" id="IPR002711">
    <property type="entry name" value="HNH"/>
</dbReference>
<dbReference type="InterPro" id="IPR003615">
    <property type="entry name" value="HNH_nuc"/>
</dbReference>
<dbReference type="GO" id="GO:0004519">
    <property type="term" value="F:endonuclease activity"/>
    <property type="evidence" value="ECO:0007669"/>
    <property type="project" value="InterPro"/>
</dbReference>